<dbReference type="Gene3D" id="3.40.1190.20">
    <property type="match status" value="1"/>
</dbReference>
<dbReference type="InterPro" id="IPR029056">
    <property type="entry name" value="Ribokinase-like"/>
</dbReference>
<evidence type="ECO:0000313" key="2">
    <source>
        <dbReference type="EMBL" id="CCI63089.1"/>
    </source>
</evidence>
<organism evidence="2 3">
    <name type="scientific">Streptococcus dysgalactiae subsp. equisimilis AC-2713</name>
    <dbReference type="NCBI Taxonomy" id="759913"/>
    <lineage>
        <taxon>Bacteria</taxon>
        <taxon>Bacillati</taxon>
        <taxon>Bacillota</taxon>
        <taxon>Bacilli</taxon>
        <taxon>Lactobacillales</taxon>
        <taxon>Streptococcaceae</taxon>
        <taxon>Streptococcus</taxon>
    </lineage>
</organism>
<protein>
    <submittedName>
        <fullName evidence="2">Uncharacterized protein in folD-pbp2B intergenic region</fullName>
    </submittedName>
</protein>
<dbReference type="AlphaFoldDB" id="A0AB33R867"/>
<dbReference type="PROSITE" id="PS51383">
    <property type="entry name" value="YJEF_C_3"/>
    <property type="match status" value="1"/>
</dbReference>
<dbReference type="KEGG" id="sdc:SDSE_1595"/>
<name>A0AB33R867_STREQ</name>
<proteinExistence type="predicted"/>
<reference evidence="2 3" key="1">
    <citation type="submission" date="2012-05" db="EMBL/GenBank/DDBJ databases">
        <title>Complete genome sequence of a Streptococcus dysgalactiae subsp. equisimilis strain possessing Lancefield's group A antigen.</title>
        <authorList>
            <person name="Luetticken R."/>
            <person name="Bruellhoff K."/>
            <person name="Van der Linden M."/>
            <person name="Peltroche-Llacsahuanga H."/>
            <person name="Blom J."/>
            <person name="Weber-Lehmann J."/>
            <person name="Ferretti J.J."/>
            <person name="McShan W.M."/>
        </authorList>
    </citation>
    <scope>NUCLEOTIDE SEQUENCE [LARGE SCALE GENOMIC DNA]</scope>
    <source>
        <strain evidence="2 3">AC-2713</strain>
    </source>
</reference>
<dbReference type="GO" id="GO:0016836">
    <property type="term" value="F:hydro-lyase activity"/>
    <property type="evidence" value="ECO:0007669"/>
    <property type="project" value="InterPro"/>
</dbReference>
<evidence type="ECO:0000259" key="1">
    <source>
        <dbReference type="PROSITE" id="PS51383"/>
    </source>
</evidence>
<evidence type="ECO:0000313" key="3">
    <source>
        <dbReference type="Proteomes" id="UP000009215"/>
    </source>
</evidence>
<dbReference type="EMBL" id="HE858529">
    <property type="protein sequence ID" value="CCI63089.1"/>
    <property type="molecule type" value="Genomic_DNA"/>
</dbReference>
<sequence>MICFDRVACAAYLHSAIANALAQEAYVVLPTAISQEIPKWMKTISEAN</sequence>
<dbReference type="InterPro" id="IPR000631">
    <property type="entry name" value="CARKD"/>
</dbReference>
<feature type="domain" description="YjeF C-terminal" evidence="1">
    <location>
        <begin position="1"/>
        <end position="44"/>
    </location>
</feature>
<dbReference type="Proteomes" id="UP000009215">
    <property type="component" value="Chromosome"/>
</dbReference>
<accession>A0AB33R867</accession>
<gene>
    <name evidence="2" type="ORF">SDSE_1595</name>
</gene>